<sequence length="467" mass="54351">MSAYYDTLCSLQTPTSPISYFSSPESPSLPPSPIFSTLSITKWLIQEQYLRVFVKHLTRWASDHDSSLQFHGKIGVLASQNIDETYELGKSVKCVLTYTYHPEARKQIVVRLFPPREAHGRYAMVVRSGSGWMSARDFFNKEYSVMLRAESKSKTFKELWSKDKQPLAFIAKKQDEKTKLRRQAFVREVEDRNTVAVGPVFHQFLRLPQEIQDMIWSTAAGLTGMYRPCRHRTSNVPGPHIHENFYPRPDSPITISTLLRVCKALNAHMAPWIYRTTKFQFELTGFTNFLWISGPENRKNLRRVTFKFSSLALLHCLRWLSPDPVFMLFDPPAYTSPHGLQYFWRCQIQDLARELHLHTLTLDLQGVQPNHVQMVVRILRQAFGSVKYIRFLDDGKDVPADHWRLQGLQEKKSWRAMCREWFTAYSANGGYMSDTRRWNTMGDLENDMDVDKDFFDSMDDCEGVQMS</sequence>
<gene>
    <name evidence="2" type="ORF">SLS60_001205</name>
</gene>
<evidence type="ECO:0000259" key="1">
    <source>
        <dbReference type="Pfam" id="PF20150"/>
    </source>
</evidence>
<dbReference type="Proteomes" id="UP001521785">
    <property type="component" value="Unassembled WGS sequence"/>
</dbReference>
<comment type="caution">
    <text evidence="2">The sequence shown here is derived from an EMBL/GenBank/DDBJ whole genome shotgun (WGS) entry which is preliminary data.</text>
</comment>
<evidence type="ECO:0000313" key="3">
    <source>
        <dbReference type="Proteomes" id="UP001521785"/>
    </source>
</evidence>
<dbReference type="EMBL" id="JAKJXO020000001">
    <property type="protein sequence ID" value="KAL1612974.1"/>
    <property type="molecule type" value="Genomic_DNA"/>
</dbReference>
<dbReference type="Pfam" id="PF20150">
    <property type="entry name" value="2EXR"/>
    <property type="match status" value="1"/>
</dbReference>
<reference evidence="2 3" key="1">
    <citation type="submission" date="2024-02" db="EMBL/GenBank/DDBJ databases">
        <title>De novo assembly and annotation of 12 fungi associated with fruit tree decline syndrome in Ontario, Canada.</title>
        <authorList>
            <person name="Sulman M."/>
            <person name="Ellouze W."/>
            <person name="Ilyukhin E."/>
        </authorList>
    </citation>
    <scope>NUCLEOTIDE SEQUENCE [LARGE SCALE GENOMIC DNA]</scope>
    <source>
        <strain evidence="2 3">M42-189</strain>
    </source>
</reference>
<evidence type="ECO:0000313" key="2">
    <source>
        <dbReference type="EMBL" id="KAL1612974.1"/>
    </source>
</evidence>
<name>A0ABR3S9H1_9PLEO</name>
<protein>
    <recommendedName>
        <fullName evidence="1">2EXR domain-containing protein</fullName>
    </recommendedName>
</protein>
<dbReference type="InterPro" id="IPR045518">
    <property type="entry name" value="2EXR"/>
</dbReference>
<organism evidence="2 3">
    <name type="scientific">Paraconiothyrium brasiliense</name>
    <dbReference type="NCBI Taxonomy" id="300254"/>
    <lineage>
        <taxon>Eukaryota</taxon>
        <taxon>Fungi</taxon>
        <taxon>Dikarya</taxon>
        <taxon>Ascomycota</taxon>
        <taxon>Pezizomycotina</taxon>
        <taxon>Dothideomycetes</taxon>
        <taxon>Pleosporomycetidae</taxon>
        <taxon>Pleosporales</taxon>
        <taxon>Massarineae</taxon>
        <taxon>Didymosphaeriaceae</taxon>
        <taxon>Paraconiothyrium</taxon>
    </lineage>
</organism>
<accession>A0ABR3S9H1</accession>
<keyword evidence="3" id="KW-1185">Reference proteome</keyword>
<feature type="domain" description="2EXR" evidence="1">
    <location>
        <begin position="201"/>
        <end position="283"/>
    </location>
</feature>
<proteinExistence type="predicted"/>